<reference evidence="1" key="1">
    <citation type="submission" date="2021-02" db="EMBL/GenBank/DDBJ databases">
        <authorList>
            <consortium name="DOE Joint Genome Institute"/>
            <person name="Ahrendt S."/>
            <person name="Looney B.P."/>
            <person name="Miyauchi S."/>
            <person name="Morin E."/>
            <person name="Drula E."/>
            <person name="Courty P.E."/>
            <person name="Chicoki N."/>
            <person name="Fauchery L."/>
            <person name="Kohler A."/>
            <person name="Kuo A."/>
            <person name="Labutti K."/>
            <person name="Pangilinan J."/>
            <person name="Lipzen A."/>
            <person name="Riley R."/>
            <person name="Andreopoulos W."/>
            <person name="He G."/>
            <person name="Johnson J."/>
            <person name="Barry K.W."/>
            <person name="Grigoriev I.V."/>
            <person name="Nagy L."/>
            <person name="Hibbett D."/>
            <person name="Henrissat B."/>
            <person name="Matheny P.B."/>
            <person name="Labbe J."/>
            <person name="Martin F."/>
        </authorList>
    </citation>
    <scope>NUCLEOTIDE SEQUENCE</scope>
    <source>
        <strain evidence="1">EC-137</strain>
    </source>
</reference>
<dbReference type="Proteomes" id="UP000814128">
    <property type="component" value="Unassembled WGS sequence"/>
</dbReference>
<protein>
    <submittedName>
        <fullName evidence="1">Uncharacterized protein</fullName>
    </submittedName>
</protein>
<name>A0ACB8QH69_9AGAM</name>
<proteinExistence type="predicted"/>
<accession>A0ACB8QH69</accession>
<organism evidence="1 2">
    <name type="scientific">Vararia minispora EC-137</name>
    <dbReference type="NCBI Taxonomy" id="1314806"/>
    <lineage>
        <taxon>Eukaryota</taxon>
        <taxon>Fungi</taxon>
        <taxon>Dikarya</taxon>
        <taxon>Basidiomycota</taxon>
        <taxon>Agaricomycotina</taxon>
        <taxon>Agaricomycetes</taxon>
        <taxon>Russulales</taxon>
        <taxon>Lachnocladiaceae</taxon>
        <taxon>Vararia</taxon>
    </lineage>
</organism>
<reference evidence="1" key="2">
    <citation type="journal article" date="2022" name="New Phytol.">
        <title>Evolutionary transition to the ectomycorrhizal habit in the genomes of a hyperdiverse lineage of mushroom-forming fungi.</title>
        <authorList>
            <person name="Looney B."/>
            <person name="Miyauchi S."/>
            <person name="Morin E."/>
            <person name="Drula E."/>
            <person name="Courty P.E."/>
            <person name="Kohler A."/>
            <person name="Kuo A."/>
            <person name="LaButti K."/>
            <person name="Pangilinan J."/>
            <person name="Lipzen A."/>
            <person name="Riley R."/>
            <person name="Andreopoulos W."/>
            <person name="He G."/>
            <person name="Johnson J."/>
            <person name="Nolan M."/>
            <person name="Tritt A."/>
            <person name="Barry K.W."/>
            <person name="Grigoriev I.V."/>
            <person name="Nagy L.G."/>
            <person name="Hibbett D."/>
            <person name="Henrissat B."/>
            <person name="Matheny P.B."/>
            <person name="Labbe J."/>
            <person name="Martin F.M."/>
        </authorList>
    </citation>
    <scope>NUCLEOTIDE SEQUENCE</scope>
    <source>
        <strain evidence="1">EC-137</strain>
    </source>
</reference>
<gene>
    <name evidence="1" type="ORF">K488DRAFT_87075</name>
</gene>
<comment type="caution">
    <text evidence="1">The sequence shown here is derived from an EMBL/GenBank/DDBJ whole genome shotgun (WGS) entry which is preliminary data.</text>
</comment>
<keyword evidence="2" id="KW-1185">Reference proteome</keyword>
<evidence type="ECO:0000313" key="2">
    <source>
        <dbReference type="Proteomes" id="UP000814128"/>
    </source>
</evidence>
<sequence length="1012" mass="112625">MRRTSSHPSVLDYSIDGDEHERSRIQLEHNLQNTDLSLHLSSAHDDDYSIEFPRHNSGPQPSFSAFRSIDRSHDDFDPEEGISHLNAWSYRTGDDDEGITPFVHGETLSTAAHHASALTLSAGLGGRGARRDMSLSGAEYDPERPLQDLIANVNNKLSMLDVDETRSRLQSAHFDPSVATVDHILSSRQTRGGAACLHSPPSVSSSSSSEPQTPPATSPRPTLAEALNQLAFSPKRPRSPAHGRSVSAGLGHNRSHAPRSSHRQTPPDERRAAPRAPSPTQDNGVTPRPRKIHQGQKNRRAHGPPQQPEITVRPPTPSTDNSKFTKLARDLAREIEYEQDLWHTQGAGAHGDGSLIAAHSTLKSSRSKHGGSGYANKSGRHLDLPDVTGLTAAVESPARASMRYFPYKDDGRHEAEGKARLTEMLGLVQSRLAHLEGENNSSRRHMRELERELDMCKAEVAVERERMTKREAEFSREKDELRRHFDVAQKSGKDARIANDDSHRRYKEAVEEKKALESLIATLRSHMARLTDELAAQKSALNELRGMREADAVTLHEKVMEVDRLRKEVEKIAGEVEVLRGVVEDGLRERRARHERSPSPEPTPQSVANESEEEEGGDEEDGAEEEEHRQCERTVDESLYVSRDAPPQPEQTRTALLDRTVTMRTDRATLGSSPVPNSTTQPFIDQTEIERIAEELEERRSQTSRLSSSQRSSASRPPSAASSVSGSERSGSRSRSRLAALREESSLASPSRSSSRASTPAPGTDDRPQLDPLEPAPQPPRPSSRLHKHAHKRPEPLPEDSPFPQIRGERLERLFFSAPEHNTKTCTVCRRRRRPDAETEKMEQPVWYTSRLGRFANNKKGKRAENVNVQDAEDYQAQAGPSHKADALGHVSPNLDFLDPGTPADRLPPQTVLVKVLRELEDDFTHYKGIYLELAHQYGLMDPVSNVVKRNVLAEHLREVIDVLEQRGDQIASLYDLLSFEDKPLPSSSEAKSRSDPLARAFGNGNGRRRQA</sequence>
<dbReference type="EMBL" id="MU273590">
    <property type="protein sequence ID" value="KAI0031183.1"/>
    <property type="molecule type" value="Genomic_DNA"/>
</dbReference>
<evidence type="ECO:0000313" key="1">
    <source>
        <dbReference type="EMBL" id="KAI0031183.1"/>
    </source>
</evidence>